<comment type="similarity">
    <text evidence="2">Belongs to the AAA ATPase family.</text>
</comment>
<keyword evidence="3" id="KW-0547">Nucleotide-binding</keyword>
<dbReference type="InterPro" id="IPR009010">
    <property type="entry name" value="Asp_de-COase-like_dom_sf"/>
</dbReference>
<proteinExistence type="inferred from homology"/>
<dbReference type="AlphaFoldDB" id="A0A6A6NE01"/>
<dbReference type="Proteomes" id="UP000467840">
    <property type="component" value="Chromosome 11"/>
</dbReference>
<dbReference type="GO" id="GO:0005778">
    <property type="term" value="C:peroxisomal membrane"/>
    <property type="evidence" value="ECO:0007669"/>
    <property type="project" value="TreeGrafter"/>
</dbReference>
<evidence type="ECO:0000313" key="9">
    <source>
        <dbReference type="EMBL" id="KAF2323266.1"/>
    </source>
</evidence>
<dbReference type="Gene3D" id="1.10.8.60">
    <property type="match status" value="1"/>
</dbReference>
<dbReference type="SUPFAM" id="SSF50692">
    <property type="entry name" value="ADC-like"/>
    <property type="match status" value="1"/>
</dbReference>
<gene>
    <name evidence="9" type="ORF">GH714_034381</name>
</gene>
<keyword evidence="5" id="KW-0067">ATP-binding</keyword>
<dbReference type="Pfam" id="PF00004">
    <property type="entry name" value="AAA"/>
    <property type="match status" value="2"/>
</dbReference>
<dbReference type="SUPFAM" id="SSF52540">
    <property type="entry name" value="P-loop containing nucleoside triphosphate hydrolases"/>
    <property type="match status" value="2"/>
</dbReference>
<dbReference type="GO" id="GO:0016887">
    <property type="term" value="F:ATP hydrolysis activity"/>
    <property type="evidence" value="ECO:0007669"/>
    <property type="project" value="InterPro"/>
</dbReference>
<keyword evidence="4" id="KW-0378">Hydrolase</keyword>
<dbReference type="InterPro" id="IPR015342">
    <property type="entry name" value="PEX1-N_C-lobe"/>
</dbReference>
<dbReference type="Gene3D" id="3.40.50.300">
    <property type="entry name" value="P-loop containing nucleotide triphosphate hydrolases"/>
    <property type="match status" value="2"/>
</dbReference>
<dbReference type="PANTHER" id="PTHR23077">
    <property type="entry name" value="AAA-FAMILY ATPASE"/>
    <property type="match status" value="1"/>
</dbReference>
<keyword evidence="6" id="KW-0472">Membrane</keyword>
<accession>A0A6A6NE01</accession>
<dbReference type="GO" id="GO:0016558">
    <property type="term" value="P:protein import into peroxisome matrix"/>
    <property type="evidence" value="ECO:0007669"/>
    <property type="project" value="TreeGrafter"/>
</dbReference>
<comment type="caution">
    <text evidence="9">The sequence shown here is derived from an EMBL/GenBank/DDBJ whole genome shotgun (WGS) entry which is preliminary data.</text>
</comment>
<dbReference type="Gene3D" id="3.10.330.10">
    <property type="match status" value="1"/>
</dbReference>
<dbReference type="InterPro" id="IPR003959">
    <property type="entry name" value="ATPase_AAA_core"/>
</dbReference>
<name>A0A6A6NE01_HEVBR</name>
<protein>
    <recommendedName>
        <fullName evidence="11">Peroxin-1</fullName>
    </recommendedName>
</protein>
<evidence type="ECO:0008006" key="11">
    <source>
        <dbReference type="Google" id="ProtNLM"/>
    </source>
</evidence>
<evidence type="ECO:0000256" key="5">
    <source>
        <dbReference type="ARBA" id="ARBA00022840"/>
    </source>
</evidence>
<evidence type="ECO:0000259" key="8">
    <source>
        <dbReference type="Pfam" id="PF09262"/>
    </source>
</evidence>
<feature type="domain" description="Peroxisomal ATPase PEX1 N-terminal C-lobe" evidence="8">
    <location>
        <begin position="98"/>
        <end position="176"/>
    </location>
</feature>
<dbReference type="GO" id="GO:0005524">
    <property type="term" value="F:ATP binding"/>
    <property type="evidence" value="ECO:0007669"/>
    <property type="project" value="UniProtKB-KW"/>
</dbReference>
<feature type="domain" description="ATPase AAA-type core" evidence="7">
    <location>
        <begin position="573"/>
        <end position="713"/>
    </location>
</feature>
<evidence type="ECO:0000313" key="10">
    <source>
        <dbReference type="Proteomes" id="UP000467840"/>
    </source>
</evidence>
<dbReference type="EMBL" id="JAAGAX010000002">
    <property type="protein sequence ID" value="KAF2323266.1"/>
    <property type="molecule type" value="Genomic_DNA"/>
</dbReference>
<evidence type="ECO:0000259" key="7">
    <source>
        <dbReference type="Pfam" id="PF00004"/>
    </source>
</evidence>
<dbReference type="InterPro" id="IPR027417">
    <property type="entry name" value="P-loop_NTPase"/>
</dbReference>
<evidence type="ECO:0000256" key="1">
    <source>
        <dbReference type="ARBA" id="ARBA00004370"/>
    </source>
</evidence>
<organism evidence="9 10">
    <name type="scientific">Hevea brasiliensis</name>
    <name type="common">Para rubber tree</name>
    <name type="synonym">Siphonia brasiliensis</name>
    <dbReference type="NCBI Taxonomy" id="3981"/>
    <lineage>
        <taxon>Eukaryota</taxon>
        <taxon>Viridiplantae</taxon>
        <taxon>Streptophyta</taxon>
        <taxon>Embryophyta</taxon>
        <taxon>Tracheophyta</taxon>
        <taxon>Spermatophyta</taxon>
        <taxon>Magnoliopsida</taxon>
        <taxon>eudicotyledons</taxon>
        <taxon>Gunneridae</taxon>
        <taxon>Pentapetalae</taxon>
        <taxon>rosids</taxon>
        <taxon>fabids</taxon>
        <taxon>Malpighiales</taxon>
        <taxon>Euphorbiaceae</taxon>
        <taxon>Crotonoideae</taxon>
        <taxon>Micrandreae</taxon>
        <taxon>Hevea</taxon>
    </lineage>
</organism>
<dbReference type="GO" id="GO:0005829">
    <property type="term" value="C:cytosol"/>
    <property type="evidence" value="ECO:0007669"/>
    <property type="project" value="TreeGrafter"/>
</dbReference>
<dbReference type="Pfam" id="PF09262">
    <property type="entry name" value="PEX-1N"/>
    <property type="match status" value="1"/>
</dbReference>
<dbReference type="InterPro" id="IPR029067">
    <property type="entry name" value="CDC48_domain_2-like_sf"/>
</dbReference>
<sequence length="918" mass="100737">MEFELRHVGGIENCFVSLPLQLIQTLESTRPGGILPQVLTLELRSPSTNDKWVVAWSGATSSSSAIEVSRQFADCISLPDHISVQVRAVSNVASATLVTIEPSSEDDWEVLELNSKEAEAAILKQVVTPVGQDCPSSNEISFVAAWPYHHHISCGFDISQERVVQLVPGTEVAVAPKRRKTEVNKQDILVQSSNEKFNIAKALLRLQDPDRRFFHKSEVKGVELGVVLTSIAYIHPETAKKLSLNSLQLVTVVPRLSSKEIIRTPESDVMKKKISSALKEVNNDTLIDKKEYRQAMVRILFSDSVGEGHLMIAQSLCLYLKASLHSWVYLKICSSDLKEDISSLSLSPCYFKMPGQDKPIVNNGLEVLDSHRSQKPSNMLSETISGTYMGTVDCSIHEKILVALSSDFPCKGDVDTTFHSDNRQGLRRLLQAWFLAQLDAIASASGLEANSLILGKETVLHFEVKGCDFESDRKVKVQDSNGSLENRKNIGEMPLEFLFLLTISGESLHGRKVNSYKLAFDENKKENSAGMELFGKLKLGDPVSLYTLKERNSVKGFSANLSSLSWMGTTATDGSGKTILARAVAKSLEECEDLLAHTVFVGCSGLALEKASTIRQALSAYISEALDHAPSLIIFDDLDSIISSSSDSEGHQSLTSVVALTKFLTEIMDEYGEKRKCSCGIGPLAFIASVQTLENIPQSLSSSGRFDFHVQLPAPAASERQAILRHEIQRRSLQCSEHILSDVAAKCDGYDAYDLEILVDRTVHAAIGRFLPSHYTSEKHEVPTLVRDDFSRAMHDFLPVAMRDITKSAPEGGRAGWDDVGGLKDITNAIKEMIELPSKFPNVFAQAPLRLRSNVLLYGPPGCGKTHIVGAAAAACSLRFISVKGPELLNKYIGASEQAVREQLLIVVLDMFCLLTSQ</sequence>
<evidence type="ECO:0000256" key="6">
    <source>
        <dbReference type="ARBA" id="ARBA00023136"/>
    </source>
</evidence>
<dbReference type="SUPFAM" id="SSF54585">
    <property type="entry name" value="Cdc48 domain 2-like"/>
    <property type="match status" value="1"/>
</dbReference>
<feature type="domain" description="ATPase AAA-type core" evidence="7">
    <location>
        <begin position="855"/>
        <end position="903"/>
    </location>
</feature>
<dbReference type="PANTHER" id="PTHR23077:SF12">
    <property type="entry name" value="PEROXISOMAL ATPASE PEX1"/>
    <property type="match status" value="1"/>
</dbReference>
<dbReference type="InterPro" id="IPR050168">
    <property type="entry name" value="AAA_ATPase_domain"/>
</dbReference>
<reference evidence="9 10" key="1">
    <citation type="journal article" date="2020" name="Mol. Plant">
        <title>The Chromosome-Based Rubber Tree Genome Provides New Insights into Spurge Genome Evolution and Rubber Biosynthesis.</title>
        <authorList>
            <person name="Liu J."/>
            <person name="Shi C."/>
            <person name="Shi C.C."/>
            <person name="Li W."/>
            <person name="Zhang Q.J."/>
            <person name="Zhang Y."/>
            <person name="Li K."/>
            <person name="Lu H.F."/>
            <person name="Shi C."/>
            <person name="Zhu S.T."/>
            <person name="Xiao Z.Y."/>
            <person name="Nan H."/>
            <person name="Yue Y."/>
            <person name="Zhu X.G."/>
            <person name="Wu Y."/>
            <person name="Hong X.N."/>
            <person name="Fan G.Y."/>
            <person name="Tong Y."/>
            <person name="Zhang D."/>
            <person name="Mao C.L."/>
            <person name="Liu Y.L."/>
            <person name="Hao S.J."/>
            <person name="Liu W.Q."/>
            <person name="Lv M.Q."/>
            <person name="Zhang H.B."/>
            <person name="Liu Y."/>
            <person name="Hu-Tang G.R."/>
            <person name="Wang J.P."/>
            <person name="Wang J.H."/>
            <person name="Sun Y.H."/>
            <person name="Ni S.B."/>
            <person name="Chen W.B."/>
            <person name="Zhang X.C."/>
            <person name="Jiao Y.N."/>
            <person name="Eichler E.E."/>
            <person name="Li G.H."/>
            <person name="Liu X."/>
            <person name="Gao L.Z."/>
        </authorList>
    </citation>
    <scope>NUCLEOTIDE SEQUENCE [LARGE SCALE GENOMIC DNA]</scope>
    <source>
        <strain evidence="10">cv. GT1</strain>
        <tissue evidence="9">Leaf</tissue>
    </source>
</reference>
<evidence type="ECO:0000256" key="3">
    <source>
        <dbReference type="ARBA" id="ARBA00022741"/>
    </source>
</evidence>
<evidence type="ECO:0000256" key="2">
    <source>
        <dbReference type="ARBA" id="ARBA00006914"/>
    </source>
</evidence>
<keyword evidence="10" id="KW-1185">Reference proteome</keyword>
<comment type="subcellular location">
    <subcellularLocation>
        <location evidence="1">Membrane</location>
    </subcellularLocation>
</comment>
<evidence type="ECO:0000256" key="4">
    <source>
        <dbReference type="ARBA" id="ARBA00022801"/>
    </source>
</evidence>